<evidence type="ECO:0000313" key="2">
    <source>
        <dbReference type="EMBL" id="EFX76873.1"/>
    </source>
</evidence>
<dbReference type="HOGENOM" id="CLU_020834_0_0_1"/>
<dbReference type="OMA" id="SSHIMRY"/>
<name>E9GUC2_DAPPU</name>
<accession>E9GUC2</accession>
<proteinExistence type="predicted"/>
<sequence>MDLVDESPTGKRKRGIYHNYLTNNGKKIPRQTLYNQQKRAKQTNAERQQQQTTATDGATADFQTTNVANESNNLSITAGVNESDDFQENHIEGNSINNNPIQQDDTPRDELLENYFNQIDDEEQEFYDENVLFPAANVTTAETDDEIRGKYEADAFGVDPNMLLYTNSKLTLAQAIFFVLSFSTYCSMTRDSLQCLLDLLLLFLPADCTLSQTVYLLEKHSKQELDKPTHVYFCTSCLEDMTEEQNVLLCRTCNTQETKQELKNKGGHYLLLSIESQLRRYLQDYKLGSELLYRFNRNNSGNNICDIYDGSSYSNFKEGKLNKDPSAISLTKNIDGFPGFNSSNTSFWPIQFTIYERTLATEKIMAELGTLARNGFTWMNGNIQITSTVDLLMASVDTPAHAMVQNFVQFNGTYGCSWCETSGARVKKGKGNVQTYPNEPQPSKKRTYKRVKRHAAYAIETESPHIGVKGWSPFYNIYDFDVVEGCVYDAMHAVDLGVSRQLASLWFDSKNSTSAWYIGTPTEIARIDSRIAKIIPPSNVTRLPRSLNQRAYWKAAEWRNFLLYYAPIVLKDILPNRFHRHFVKLSEAIFSLNNNYISPMDLYLARKKIENFVEEFENLYGKEHMSFNVHILLHACDCVSRWGPLWAYSAYGFEDSNGRLGKLFNGTQSVDLQVASKFIKIQNLKAKGIHLITDSENVVINNLVQILLGDIPKLKRHVTMNNCSFFGSGKKV</sequence>
<dbReference type="KEGG" id="dpx:DAPPUDRAFT_106712"/>
<gene>
    <name evidence="2" type="ORF">DAPPUDRAFT_106712</name>
</gene>
<dbReference type="eggNOG" id="ENOG502QSGD">
    <property type="taxonomic scope" value="Eukaryota"/>
</dbReference>
<feature type="compositionally biased region" description="Low complexity" evidence="1">
    <location>
        <begin position="48"/>
        <end position="58"/>
    </location>
</feature>
<organism evidence="2 3">
    <name type="scientific">Daphnia pulex</name>
    <name type="common">Water flea</name>
    <dbReference type="NCBI Taxonomy" id="6669"/>
    <lineage>
        <taxon>Eukaryota</taxon>
        <taxon>Metazoa</taxon>
        <taxon>Ecdysozoa</taxon>
        <taxon>Arthropoda</taxon>
        <taxon>Crustacea</taxon>
        <taxon>Branchiopoda</taxon>
        <taxon>Diplostraca</taxon>
        <taxon>Cladocera</taxon>
        <taxon>Anomopoda</taxon>
        <taxon>Daphniidae</taxon>
        <taxon>Daphnia</taxon>
    </lineage>
</organism>
<dbReference type="AlphaFoldDB" id="E9GUC2"/>
<dbReference type="PhylomeDB" id="E9GUC2"/>
<keyword evidence="3" id="KW-1185">Reference proteome</keyword>
<feature type="region of interest" description="Disordered" evidence="1">
    <location>
        <begin position="38"/>
        <end position="58"/>
    </location>
</feature>
<dbReference type="InParanoid" id="E9GUC2"/>
<evidence type="ECO:0000256" key="1">
    <source>
        <dbReference type="SAM" id="MobiDB-lite"/>
    </source>
</evidence>
<dbReference type="PANTHER" id="PTHR46579">
    <property type="entry name" value="F5/8 TYPE C DOMAIN-CONTAINING PROTEIN-RELATED"/>
    <property type="match status" value="1"/>
</dbReference>
<dbReference type="Proteomes" id="UP000000305">
    <property type="component" value="Unassembled WGS sequence"/>
</dbReference>
<evidence type="ECO:0008006" key="4">
    <source>
        <dbReference type="Google" id="ProtNLM"/>
    </source>
</evidence>
<dbReference type="STRING" id="6669.E9GUC2"/>
<protein>
    <recommendedName>
        <fullName evidence="4">Transposase domain-containing protein</fullName>
    </recommendedName>
</protein>
<evidence type="ECO:0000313" key="3">
    <source>
        <dbReference type="Proteomes" id="UP000000305"/>
    </source>
</evidence>
<reference evidence="2 3" key="1">
    <citation type="journal article" date="2011" name="Science">
        <title>The ecoresponsive genome of Daphnia pulex.</title>
        <authorList>
            <person name="Colbourne J.K."/>
            <person name="Pfrender M.E."/>
            <person name="Gilbert D."/>
            <person name="Thomas W.K."/>
            <person name="Tucker A."/>
            <person name="Oakley T.H."/>
            <person name="Tokishita S."/>
            <person name="Aerts A."/>
            <person name="Arnold G.J."/>
            <person name="Basu M.K."/>
            <person name="Bauer D.J."/>
            <person name="Caceres C.E."/>
            <person name="Carmel L."/>
            <person name="Casola C."/>
            <person name="Choi J.H."/>
            <person name="Detter J.C."/>
            <person name="Dong Q."/>
            <person name="Dusheyko S."/>
            <person name="Eads B.D."/>
            <person name="Frohlich T."/>
            <person name="Geiler-Samerotte K.A."/>
            <person name="Gerlach D."/>
            <person name="Hatcher P."/>
            <person name="Jogdeo S."/>
            <person name="Krijgsveld J."/>
            <person name="Kriventseva E.V."/>
            <person name="Kultz D."/>
            <person name="Laforsch C."/>
            <person name="Lindquist E."/>
            <person name="Lopez J."/>
            <person name="Manak J.R."/>
            <person name="Muller J."/>
            <person name="Pangilinan J."/>
            <person name="Patwardhan R.P."/>
            <person name="Pitluck S."/>
            <person name="Pritham E.J."/>
            <person name="Rechtsteiner A."/>
            <person name="Rho M."/>
            <person name="Rogozin I.B."/>
            <person name="Sakarya O."/>
            <person name="Salamov A."/>
            <person name="Schaack S."/>
            <person name="Shapiro H."/>
            <person name="Shiga Y."/>
            <person name="Skalitzky C."/>
            <person name="Smith Z."/>
            <person name="Souvorov A."/>
            <person name="Sung W."/>
            <person name="Tang Z."/>
            <person name="Tsuchiya D."/>
            <person name="Tu H."/>
            <person name="Vos H."/>
            <person name="Wang M."/>
            <person name="Wolf Y.I."/>
            <person name="Yamagata H."/>
            <person name="Yamada T."/>
            <person name="Ye Y."/>
            <person name="Shaw J.R."/>
            <person name="Andrews J."/>
            <person name="Crease T.J."/>
            <person name="Tang H."/>
            <person name="Lucas S.M."/>
            <person name="Robertson H.M."/>
            <person name="Bork P."/>
            <person name="Koonin E.V."/>
            <person name="Zdobnov E.M."/>
            <person name="Grigoriev I.V."/>
            <person name="Lynch M."/>
            <person name="Boore J.L."/>
        </authorList>
    </citation>
    <scope>NUCLEOTIDE SEQUENCE [LARGE SCALE GENOMIC DNA]</scope>
</reference>
<feature type="compositionally biased region" description="Polar residues" evidence="1">
    <location>
        <begin position="38"/>
        <end position="47"/>
    </location>
</feature>
<dbReference type="EMBL" id="GL732566">
    <property type="protein sequence ID" value="EFX76873.1"/>
    <property type="molecule type" value="Genomic_DNA"/>
</dbReference>
<dbReference type="OrthoDB" id="7549404at2759"/>
<dbReference type="PANTHER" id="PTHR46579:SF1">
    <property type="entry name" value="F5_8 TYPE C DOMAIN-CONTAINING PROTEIN"/>
    <property type="match status" value="1"/>
</dbReference>